<dbReference type="PANTHER" id="PTHR11909">
    <property type="entry name" value="CASEIN KINASE-RELATED"/>
    <property type="match status" value="1"/>
</dbReference>
<dbReference type="InterPro" id="IPR050235">
    <property type="entry name" value="CK1_Ser-Thr_kinase"/>
</dbReference>
<dbReference type="InterPro" id="IPR011009">
    <property type="entry name" value="Kinase-like_dom_sf"/>
</dbReference>
<protein>
    <recommendedName>
        <fullName evidence="1">Protein kinase domain-containing protein</fullName>
    </recommendedName>
</protein>
<name>A0AAN5CW76_9BILA</name>
<feature type="domain" description="Protein kinase" evidence="1">
    <location>
        <begin position="1"/>
        <end position="108"/>
    </location>
</feature>
<dbReference type="InterPro" id="IPR000719">
    <property type="entry name" value="Prot_kinase_dom"/>
</dbReference>
<proteinExistence type="predicted"/>
<dbReference type="AlphaFoldDB" id="A0AAN5CW76"/>
<dbReference type="GO" id="GO:0004672">
    <property type="term" value="F:protein kinase activity"/>
    <property type="evidence" value="ECO:0007669"/>
    <property type="project" value="InterPro"/>
</dbReference>
<evidence type="ECO:0000259" key="1">
    <source>
        <dbReference type="PROSITE" id="PS50011"/>
    </source>
</evidence>
<dbReference type="GO" id="GO:0005524">
    <property type="term" value="F:ATP binding"/>
    <property type="evidence" value="ECO:0007669"/>
    <property type="project" value="InterPro"/>
</dbReference>
<comment type="caution">
    <text evidence="2">The sequence shown here is derived from an EMBL/GenBank/DDBJ whole genome shotgun (WGS) entry which is preliminary data.</text>
</comment>
<feature type="non-terminal residue" evidence="2">
    <location>
        <position position="108"/>
    </location>
</feature>
<evidence type="ECO:0000313" key="2">
    <source>
        <dbReference type="EMBL" id="GMR51739.1"/>
    </source>
</evidence>
<dbReference type="Pfam" id="PF00069">
    <property type="entry name" value="Pkinase"/>
    <property type="match status" value="1"/>
</dbReference>
<dbReference type="SUPFAM" id="SSF56112">
    <property type="entry name" value="Protein kinase-like (PK-like)"/>
    <property type="match status" value="1"/>
</dbReference>
<feature type="non-terminal residue" evidence="2">
    <location>
        <position position="1"/>
    </location>
</feature>
<sequence length="108" mass="12518">VRELHSIGYISRDVKPSNFAPNSQHKIIYIFDFGLARKHFDTQGNVIPQRKEIGWRGTTRYASLEAHQEKDLGRRDDIESWFYLVIEVTTGSLPWKGITGEERSTVVR</sequence>
<dbReference type="EMBL" id="BTRK01000005">
    <property type="protein sequence ID" value="GMR51739.1"/>
    <property type="molecule type" value="Genomic_DNA"/>
</dbReference>
<gene>
    <name evidence="2" type="ORF">PMAYCL1PPCAC_21934</name>
</gene>
<accession>A0AAN5CW76</accession>
<dbReference type="Gene3D" id="1.10.510.10">
    <property type="entry name" value="Transferase(Phosphotransferase) domain 1"/>
    <property type="match status" value="1"/>
</dbReference>
<keyword evidence="3" id="KW-1185">Reference proteome</keyword>
<dbReference type="PROSITE" id="PS50011">
    <property type="entry name" value="PROTEIN_KINASE_DOM"/>
    <property type="match status" value="1"/>
</dbReference>
<evidence type="ECO:0000313" key="3">
    <source>
        <dbReference type="Proteomes" id="UP001328107"/>
    </source>
</evidence>
<dbReference type="Proteomes" id="UP001328107">
    <property type="component" value="Unassembled WGS sequence"/>
</dbReference>
<reference evidence="3" key="1">
    <citation type="submission" date="2022-10" db="EMBL/GenBank/DDBJ databases">
        <title>Genome assembly of Pristionchus species.</title>
        <authorList>
            <person name="Yoshida K."/>
            <person name="Sommer R.J."/>
        </authorList>
    </citation>
    <scope>NUCLEOTIDE SEQUENCE [LARGE SCALE GENOMIC DNA]</scope>
    <source>
        <strain evidence="3">RS5460</strain>
    </source>
</reference>
<organism evidence="2 3">
    <name type="scientific">Pristionchus mayeri</name>
    <dbReference type="NCBI Taxonomy" id="1317129"/>
    <lineage>
        <taxon>Eukaryota</taxon>
        <taxon>Metazoa</taxon>
        <taxon>Ecdysozoa</taxon>
        <taxon>Nematoda</taxon>
        <taxon>Chromadorea</taxon>
        <taxon>Rhabditida</taxon>
        <taxon>Rhabditina</taxon>
        <taxon>Diplogasteromorpha</taxon>
        <taxon>Diplogasteroidea</taxon>
        <taxon>Neodiplogasteridae</taxon>
        <taxon>Pristionchus</taxon>
    </lineage>
</organism>